<keyword evidence="2" id="KW-1185">Reference proteome</keyword>
<dbReference type="Proteomes" id="UP001163223">
    <property type="component" value="Chromosome"/>
</dbReference>
<evidence type="ECO:0000313" key="2">
    <source>
        <dbReference type="Proteomes" id="UP001163223"/>
    </source>
</evidence>
<accession>A0ACD4NKX4</accession>
<protein>
    <submittedName>
        <fullName evidence="1">Uncharacterized protein</fullName>
    </submittedName>
</protein>
<dbReference type="EMBL" id="CP113520">
    <property type="protein sequence ID" value="WAJ27461.1"/>
    <property type="molecule type" value="Genomic_DNA"/>
</dbReference>
<reference evidence="1" key="1">
    <citation type="submission" date="2022-11" db="EMBL/GenBank/DDBJ databases">
        <title>beta-Carotene-producing bacterium, Jeongeuplla avenae sp. nov., alleviates the salt stress of Arabidopsis seedlings.</title>
        <authorList>
            <person name="Jiang L."/>
            <person name="Lee J."/>
        </authorList>
    </citation>
    <scope>NUCLEOTIDE SEQUENCE</scope>
    <source>
        <strain evidence="1">DY_R2A_6</strain>
    </source>
</reference>
<gene>
    <name evidence="1" type="ORF">OXU80_21850</name>
</gene>
<sequence length="71" mass="7859">MQQLVAGRNDLTDEEWEALHRLDRGQPEAGLVPQTMRDLLVGYGLAAKRRGGAVGVSEAGKRLIHKHRVET</sequence>
<evidence type="ECO:0000313" key="1">
    <source>
        <dbReference type="EMBL" id="WAJ27461.1"/>
    </source>
</evidence>
<name>A0ACD4NKX4_9HYPH</name>
<proteinExistence type="predicted"/>
<organism evidence="1 2">
    <name type="scientific">Antarcticirhabdus aurantiaca</name>
    <dbReference type="NCBI Taxonomy" id="2606717"/>
    <lineage>
        <taxon>Bacteria</taxon>
        <taxon>Pseudomonadati</taxon>
        <taxon>Pseudomonadota</taxon>
        <taxon>Alphaproteobacteria</taxon>
        <taxon>Hyphomicrobiales</taxon>
        <taxon>Aurantimonadaceae</taxon>
        <taxon>Antarcticirhabdus</taxon>
    </lineage>
</organism>